<dbReference type="InterPro" id="IPR006593">
    <property type="entry name" value="Cyt_b561/ferric_Rdtase_TM"/>
</dbReference>
<name>A0A8T2WEX7_POPDE</name>
<evidence type="ECO:0000256" key="7">
    <source>
        <dbReference type="ARBA" id="ARBA00023136"/>
    </source>
</evidence>
<gene>
    <name evidence="11" type="ORF">H0E87_030403</name>
</gene>
<feature type="transmembrane region" description="Helical" evidence="8">
    <location>
        <begin position="279"/>
        <end position="298"/>
    </location>
</feature>
<evidence type="ECO:0000256" key="8">
    <source>
        <dbReference type="SAM" id="Phobius"/>
    </source>
</evidence>
<feature type="signal peptide" evidence="9">
    <location>
        <begin position="1"/>
        <end position="22"/>
    </location>
</feature>
<evidence type="ECO:0000256" key="1">
    <source>
        <dbReference type="ARBA" id="ARBA00004370"/>
    </source>
</evidence>
<dbReference type="PANTHER" id="PTHR23130:SF167">
    <property type="entry name" value="CYTOCHROME B561 AND DOMON DOMAIN-CONTAINING PROTEIN"/>
    <property type="match status" value="1"/>
</dbReference>
<evidence type="ECO:0000259" key="10">
    <source>
        <dbReference type="PROSITE" id="PS50836"/>
    </source>
</evidence>
<dbReference type="CDD" id="cd08760">
    <property type="entry name" value="Cyt_b561_FRRS1_like"/>
    <property type="match status" value="1"/>
</dbReference>
<dbReference type="PANTHER" id="PTHR23130">
    <property type="entry name" value="CYTOCHROME B561 AND DOMON DOMAIN-CONTAINING PROTEIN"/>
    <property type="match status" value="1"/>
</dbReference>
<evidence type="ECO:0000256" key="3">
    <source>
        <dbReference type="ARBA" id="ARBA00022692"/>
    </source>
</evidence>
<sequence>MARSVIFLVAIFLSFCTLSCIAQQQPCTTYKFSNNKQFSSCSDLLVLSSSLYWNYHPLSSRVEVAFRHTGVTGRRWIAWAINPTSGGMIGSQAIVSFQRTDGSLAVYTSPITSYGTRLEQGNLSFPVLELSATNQNNEMIIYASLELHGNISTVNHLWQVGPMSENTLMMHSVAPSSPNVKSMGSLDFLSGRIKATRSSSTTLKNVHGILNTMVGCQLLAYILGGLSGFGTGIFLGIRSHGMEHSCHKIIGIVLFCLATAQVFGGLVRPDKDSKYRPFFNWFHFLAGCSTLILSIFNIYKGFDILHAARFWRLTYSGTILTLLLVTLLLEICTRWCLPITKHSMSNTVDKNTSTVAAVAAMESQDSCIAESDNAVVRKIGTRILLREECSGYGAGMKGMIMGHTIPEAGNNGVYNNGTFEIDVECQKMYNELPDVLEINRNSESDGFWGNSFVVLMEVYVGLERFQKKRSSYLDVQIASKQKVARSLCLVPAIFQAKMQLVAAKNKKSKPTYGSTDTGEEREQ</sequence>
<evidence type="ECO:0000256" key="9">
    <source>
        <dbReference type="SAM" id="SignalP"/>
    </source>
</evidence>
<dbReference type="PROSITE" id="PS50836">
    <property type="entry name" value="DOMON"/>
    <property type="match status" value="1"/>
</dbReference>
<organism evidence="11 12">
    <name type="scientific">Populus deltoides</name>
    <name type="common">Eastern poplar</name>
    <name type="synonym">Eastern cottonwood</name>
    <dbReference type="NCBI Taxonomy" id="3696"/>
    <lineage>
        <taxon>Eukaryota</taxon>
        <taxon>Viridiplantae</taxon>
        <taxon>Streptophyta</taxon>
        <taxon>Embryophyta</taxon>
        <taxon>Tracheophyta</taxon>
        <taxon>Spermatophyta</taxon>
        <taxon>Magnoliopsida</taxon>
        <taxon>eudicotyledons</taxon>
        <taxon>Gunneridae</taxon>
        <taxon>Pentapetalae</taxon>
        <taxon>rosids</taxon>
        <taxon>fabids</taxon>
        <taxon>Malpighiales</taxon>
        <taxon>Salicaceae</taxon>
        <taxon>Saliceae</taxon>
        <taxon>Populus</taxon>
    </lineage>
</organism>
<dbReference type="SMART" id="SM00665">
    <property type="entry name" value="B561"/>
    <property type="match status" value="1"/>
</dbReference>
<evidence type="ECO:0000256" key="4">
    <source>
        <dbReference type="ARBA" id="ARBA00022729"/>
    </source>
</evidence>
<dbReference type="CDD" id="cd09629">
    <property type="entry name" value="DOMON_CIL1_like"/>
    <property type="match status" value="1"/>
</dbReference>
<evidence type="ECO:0000313" key="11">
    <source>
        <dbReference type="EMBL" id="KAH8480149.1"/>
    </source>
</evidence>
<dbReference type="InterPro" id="IPR045265">
    <property type="entry name" value="AIR12_DOMON"/>
</dbReference>
<feature type="domain" description="DOMON" evidence="10">
    <location>
        <begin position="47"/>
        <end position="161"/>
    </location>
</feature>
<feature type="transmembrane region" description="Helical" evidence="8">
    <location>
        <begin position="310"/>
        <end position="329"/>
    </location>
</feature>
<protein>
    <recommendedName>
        <fullName evidence="10">DOMON domain-containing protein</fullName>
    </recommendedName>
</protein>
<reference evidence="11" key="1">
    <citation type="journal article" date="2021" name="J. Hered.">
        <title>Genome Assembly of Salicaceae Populus deltoides (Eastern Cottonwood) I-69 Based on Nanopore Sequencing and Hi-C Technologies.</title>
        <authorList>
            <person name="Bai S."/>
            <person name="Wu H."/>
            <person name="Zhang J."/>
            <person name="Pan Z."/>
            <person name="Zhao W."/>
            <person name="Li Z."/>
            <person name="Tong C."/>
        </authorList>
    </citation>
    <scope>NUCLEOTIDE SEQUENCE</scope>
    <source>
        <tissue evidence="11">Leaf</tissue>
    </source>
</reference>
<feature type="transmembrane region" description="Helical" evidence="8">
    <location>
        <begin position="218"/>
        <end position="237"/>
    </location>
</feature>
<dbReference type="Pfam" id="PF04526">
    <property type="entry name" value="DUF568"/>
    <property type="match status" value="1"/>
</dbReference>
<feature type="transmembrane region" description="Helical" evidence="8">
    <location>
        <begin position="249"/>
        <end position="267"/>
    </location>
</feature>
<dbReference type="InterPro" id="IPR005018">
    <property type="entry name" value="DOMON_domain"/>
</dbReference>
<keyword evidence="5" id="KW-0249">Electron transport</keyword>
<comment type="subcellular location">
    <subcellularLocation>
        <location evidence="1">Membrane</location>
    </subcellularLocation>
</comment>
<feature type="chain" id="PRO_5035945362" description="DOMON domain-containing protein" evidence="9">
    <location>
        <begin position="23"/>
        <end position="523"/>
    </location>
</feature>
<dbReference type="GO" id="GO:0016020">
    <property type="term" value="C:membrane"/>
    <property type="evidence" value="ECO:0007669"/>
    <property type="project" value="UniProtKB-SubCell"/>
</dbReference>
<dbReference type="AlphaFoldDB" id="A0A8T2WEX7"/>
<keyword evidence="7 8" id="KW-0472">Membrane</keyword>
<keyword evidence="12" id="KW-1185">Reference proteome</keyword>
<dbReference type="EMBL" id="JACEGQ020000019">
    <property type="protein sequence ID" value="KAH8480149.1"/>
    <property type="molecule type" value="Genomic_DNA"/>
</dbReference>
<evidence type="ECO:0000256" key="2">
    <source>
        <dbReference type="ARBA" id="ARBA00022448"/>
    </source>
</evidence>
<keyword evidence="3 8" id="KW-0812">Transmembrane</keyword>
<evidence type="ECO:0000256" key="5">
    <source>
        <dbReference type="ARBA" id="ARBA00022982"/>
    </source>
</evidence>
<dbReference type="Proteomes" id="UP000807159">
    <property type="component" value="Chromosome 19"/>
</dbReference>
<keyword evidence="2" id="KW-0813">Transport</keyword>
<evidence type="ECO:0000256" key="6">
    <source>
        <dbReference type="ARBA" id="ARBA00022989"/>
    </source>
</evidence>
<keyword evidence="6 8" id="KW-1133">Transmembrane helix</keyword>
<dbReference type="Gene3D" id="1.20.120.1770">
    <property type="match status" value="1"/>
</dbReference>
<comment type="caution">
    <text evidence="11">The sequence shown here is derived from an EMBL/GenBank/DDBJ whole genome shotgun (WGS) entry which is preliminary data.</text>
</comment>
<accession>A0A8T2WEX7</accession>
<keyword evidence="4 9" id="KW-0732">Signal</keyword>
<evidence type="ECO:0000313" key="12">
    <source>
        <dbReference type="Proteomes" id="UP000807159"/>
    </source>
</evidence>
<proteinExistence type="predicted"/>